<dbReference type="Gene3D" id="1.10.8.60">
    <property type="match status" value="2"/>
</dbReference>
<dbReference type="InterPro" id="IPR001270">
    <property type="entry name" value="ClpA/B"/>
</dbReference>
<dbReference type="Proteomes" id="UP000177626">
    <property type="component" value="Unassembled WGS sequence"/>
</dbReference>
<evidence type="ECO:0000259" key="7">
    <source>
        <dbReference type="PROSITE" id="PS51903"/>
    </source>
</evidence>
<dbReference type="Pfam" id="PF02861">
    <property type="entry name" value="Clp_N"/>
    <property type="match status" value="1"/>
</dbReference>
<dbReference type="InterPro" id="IPR036628">
    <property type="entry name" value="Clp_N_dom_sf"/>
</dbReference>
<dbReference type="CDD" id="cd19499">
    <property type="entry name" value="RecA-like_ClpB_Hsp104-like"/>
    <property type="match status" value="1"/>
</dbReference>
<dbReference type="Pfam" id="PF07724">
    <property type="entry name" value="AAA_2"/>
    <property type="match status" value="1"/>
</dbReference>
<dbReference type="Pfam" id="PF10431">
    <property type="entry name" value="ClpB_D2-small"/>
    <property type="match status" value="1"/>
</dbReference>
<proteinExistence type="predicted"/>
<evidence type="ECO:0000313" key="8">
    <source>
        <dbReference type="EMBL" id="OGY93600.1"/>
    </source>
</evidence>
<dbReference type="SMART" id="SM00382">
    <property type="entry name" value="AAA"/>
    <property type="match status" value="2"/>
</dbReference>
<dbReference type="PANTHER" id="PTHR11638:SF18">
    <property type="entry name" value="HEAT SHOCK PROTEIN 104"/>
    <property type="match status" value="1"/>
</dbReference>
<keyword evidence="3" id="KW-0067">ATP-binding</keyword>
<accession>A0A1G2BZ43</accession>
<evidence type="ECO:0000256" key="6">
    <source>
        <dbReference type="SAM" id="Coils"/>
    </source>
</evidence>
<feature type="coiled-coil region" evidence="6">
    <location>
        <begin position="413"/>
        <end position="447"/>
    </location>
</feature>
<dbReference type="AlphaFoldDB" id="A0A1G2BZ43"/>
<dbReference type="GO" id="GO:0005737">
    <property type="term" value="C:cytoplasm"/>
    <property type="evidence" value="ECO:0007669"/>
    <property type="project" value="TreeGrafter"/>
</dbReference>
<dbReference type="Gene3D" id="1.10.1780.10">
    <property type="entry name" value="Clp, N-terminal domain"/>
    <property type="match status" value="1"/>
</dbReference>
<keyword evidence="1 5" id="KW-0677">Repeat</keyword>
<dbReference type="Pfam" id="PF00004">
    <property type="entry name" value="AAA"/>
    <property type="match status" value="1"/>
</dbReference>
<dbReference type="GO" id="GO:0005524">
    <property type="term" value="F:ATP binding"/>
    <property type="evidence" value="ECO:0007669"/>
    <property type="project" value="UniProtKB-KW"/>
</dbReference>
<dbReference type="GO" id="GO:0034605">
    <property type="term" value="P:cellular response to heat"/>
    <property type="evidence" value="ECO:0007669"/>
    <property type="project" value="TreeGrafter"/>
</dbReference>
<dbReference type="FunFam" id="3.40.50.300:FF:000010">
    <property type="entry name" value="Chaperone clpB 1, putative"/>
    <property type="match status" value="1"/>
</dbReference>
<evidence type="ECO:0000256" key="3">
    <source>
        <dbReference type="ARBA" id="ARBA00022840"/>
    </source>
</evidence>
<dbReference type="Gene3D" id="3.40.50.300">
    <property type="entry name" value="P-loop containing nucleotide triphosphate hydrolases"/>
    <property type="match status" value="2"/>
</dbReference>
<keyword evidence="4" id="KW-0143">Chaperone</keyword>
<dbReference type="PANTHER" id="PTHR11638">
    <property type="entry name" value="ATP-DEPENDENT CLP PROTEASE"/>
    <property type="match status" value="1"/>
</dbReference>
<dbReference type="InterPro" id="IPR004176">
    <property type="entry name" value="Clp_R_N"/>
</dbReference>
<evidence type="ECO:0000256" key="5">
    <source>
        <dbReference type="PROSITE-ProRule" id="PRU01251"/>
    </source>
</evidence>
<dbReference type="SUPFAM" id="SSF52540">
    <property type="entry name" value="P-loop containing nucleoside triphosphate hydrolases"/>
    <property type="match status" value="2"/>
</dbReference>
<keyword evidence="2" id="KW-0547">Nucleotide-binding</keyword>
<evidence type="ECO:0000313" key="9">
    <source>
        <dbReference type="Proteomes" id="UP000177626"/>
    </source>
</evidence>
<dbReference type="EMBL" id="MHKQ01000019">
    <property type="protein sequence ID" value="OGY93600.1"/>
    <property type="molecule type" value="Genomic_DNA"/>
</dbReference>
<dbReference type="PRINTS" id="PR00300">
    <property type="entry name" value="CLPPROTEASEA"/>
</dbReference>
<gene>
    <name evidence="8" type="ORF">A2406_04520</name>
</gene>
<dbReference type="Pfam" id="PF17871">
    <property type="entry name" value="AAA_lid_9"/>
    <property type="match status" value="1"/>
</dbReference>
<comment type="caution">
    <text evidence="8">The sequence shown here is derived from an EMBL/GenBank/DDBJ whole genome shotgun (WGS) entry which is preliminary data.</text>
</comment>
<dbReference type="InterPro" id="IPR003593">
    <property type="entry name" value="AAA+_ATPase"/>
</dbReference>
<dbReference type="GO" id="GO:0016887">
    <property type="term" value="F:ATP hydrolysis activity"/>
    <property type="evidence" value="ECO:0007669"/>
    <property type="project" value="InterPro"/>
</dbReference>
<feature type="domain" description="Clp R" evidence="7">
    <location>
        <begin position="2"/>
        <end position="144"/>
    </location>
</feature>
<reference evidence="8 9" key="1">
    <citation type="journal article" date="2016" name="Nat. Commun.">
        <title>Thousands of microbial genomes shed light on interconnected biogeochemical processes in an aquifer system.</title>
        <authorList>
            <person name="Anantharaman K."/>
            <person name="Brown C.T."/>
            <person name="Hug L.A."/>
            <person name="Sharon I."/>
            <person name="Castelle C.J."/>
            <person name="Probst A.J."/>
            <person name="Thomas B.C."/>
            <person name="Singh A."/>
            <person name="Wilkins M.J."/>
            <person name="Karaoz U."/>
            <person name="Brodie E.L."/>
            <person name="Williams K.H."/>
            <person name="Hubbard S.S."/>
            <person name="Banfield J.F."/>
        </authorList>
    </citation>
    <scope>NUCLEOTIDE SEQUENCE [LARGE SCALE GENOMIC DNA]</scope>
</reference>
<dbReference type="InterPro" id="IPR019489">
    <property type="entry name" value="Clp_ATPase_C"/>
</dbReference>
<dbReference type="PROSITE" id="PS00870">
    <property type="entry name" value="CLPAB_1"/>
    <property type="match status" value="1"/>
</dbReference>
<protein>
    <recommendedName>
        <fullName evidence="7">Clp R domain-containing protein</fullName>
    </recommendedName>
</protein>
<evidence type="ECO:0000256" key="1">
    <source>
        <dbReference type="ARBA" id="ARBA00022737"/>
    </source>
</evidence>
<dbReference type="Gene3D" id="4.10.860.10">
    <property type="entry name" value="UVR domain"/>
    <property type="match status" value="1"/>
</dbReference>
<dbReference type="SUPFAM" id="SSF81923">
    <property type="entry name" value="Double Clp-N motif"/>
    <property type="match status" value="1"/>
</dbReference>
<dbReference type="FunFam" id="3.40.50.300:FF:000025">
    <property type="entry name" value="ATP-dependent Clp protease subunit"/>
    <property type="match status" value="1"/>
</dbReference>
<dbReference type="InterPro" id="IPR041546">
    <property type="entry name" value="ClpA/ClpB_AAA_lid"/>
</dbReference>
<keyword evidence="6" id="KW-0175">Coiled coil</keyword>
<evidence type="ECO:0000256" key="4">
    <source>
        <dbReference type="ARBA" id="ARBA00023186"/>
    </source>
</evidence>
<dbReference type="InterPro" id="IPR003959">
    <property type="entry name" value="ATPase_AAA_core"/>
</dbReference>
<sequence>MLDKFTQHFKQVLITAQNIAFSKKHEAIEPEDLLISLIKTKGSLGSDILIKQNIDLGWLQMATFDTYQSIAISPESMPQPSLESQKIIEKAVVTAYKHKHKYIGTEHLLWGLSQNADEKTTQILQKAKVNTQSLKQHLSLILKSTSKFSDLTSEEELKEIEEIFNEEGPANTNDLEKFTIDLTSKEIQKDIDPVIGRVKEIDRLIEILSRRTKNNPVLLGDAGVGKTAIIEGLAKRITENKVPDVLLNKTILNLDISSLLAGTMYRGEFESRLKKVIAEIKNNPDIILFIDELHTIMGAGATTGSLDAANILKPALSRGQLRCIGATTFEEYKKHIESDKALERRFQAIIIEESSEDETQQILKGLRENYEKFHNVIIDDQAIKAAVELSKRFLPDKKLPDKAIDLIDEAAARLRVKKTKQGLLKKIKSLQDELNQAQTDKKQAILSEKYLEATGHKAKEEEILERLLRTKAQQDKTINKKFGRISAEDIRDVLSKITGIPLSSITVGENKQLLNLENKIGQNIFGQDKALAKISHTIRKAKAGLNDKNKPLASFMFLGPSGVGKTAMAKEIAKHIFGGEKNLLRIDMSEFSEKFNISKLIGSPAGYVGYREGNKLTDLVKNKPYSLVLFDEIEKAHPDVFNLLLPILEEGELTDATGKTVNFRNCIIIMTSNIGLSIFNQEAVMGFATDEHKENFYKKTQEILSSLSKHFPPEFTNRLDDIVVFEPLDQVAAKKILKKELSLISERLSEQGVSVVIDSKIIPHLLGQKDVLKEGARSIKRLVDQHLANILAQNLLNKNFKQLKISLEKNKISIS</sequence>
<name>A0A1G2BZ43_9BACT</name>
<dbReference type="CDD" id="cd00009">
    <property type="entry name" value="AAA"/>
    <property type="match status" value="1"/>
</dbReference>
<dbReference type="InterPro" id="IPR050130">
    <property type="entry name" value="ClpA_ClpB"/>
</dbReference>
<evidence type="ECO:0000256" key="2">
    <source>
        <dbReference type="ARBA" id="ARBA00022741"/>
    </source>
</evidence>
<dbReference type="PROSITE" id="PS51903">
    <property type="entry name" value="CLP_R"/>
    <property type="match status" value="1"/>
</dbReference>
<dbReference type="InterPro" id="IPR018368">
    <property type="entry name" value="ClpA/B_CS1"/>
</dbReference>
<dbReference type="InterPro" id="IPR027417">
    <property type="entry name" value="P-loop_NTPase"/>
</dbReference>
<dbReference type="SMART" id="SM01086">
    <property type="entry name" value="ClpB_D2-small"/>
    <property type="match status" value="1"/>
</dbReference>
<organism evidence="8 9">
    <name type="scientific">Candidatus Komeilibacteria bacterium RIFOXYC1_FULL_37_11</name>
    <dbReference type="NCBI Taxonomy" id="1798555"/>
    <lineage>
        <taxon>Bacteria</taxon>
        <taxon>Candidatus Komeiliibacteriota</taxon>
    </lineage>
</organism>